<dbReference type="PROSITE" id="PS00039">
    <property type="entry name" value="DEAD_ATP_HELICASE"/>
    <property type="match status" value="1"/>
</dbReference>
<dbReference type="VEuPathDB" id="CryptoDB:CMU_010750"/>
<protein>
    <recommendedName>
        <fullName evidence="1">RNA helicase</fullName>
        <ecNumber evidence="1">3.6.4.13</ecNumber>
    </recommendedName>
</protein>
<dbReference type="STRING" id="441375.B6AIT6"/>
<evidence type="ECO:0000256" key="4">
    <source>
        <dbReference type="ARBA" id="ARBA00022806"/>
    </source>
</evidence>
<organism evidence="9 10">
    <name type="scientific">Cryptosporidium muris (strain RN66)</name>
    <dbReference type="NCBI Taxonomy" id="441375"/>
    <lineage>
        <taxon>Eukaryota</taxon>
        <taxon>Sar</taxon>
        <taxon>Alveolata</taxon>
        <taxon>Apicomplexa</taxon>
        <taxon>Conoidasida</taxon>
        <taxon>Coccidia</taxon>
        <taxon>Eucoccidiorida</taxon>
        <taxon>Eimeriorina</taxon>
        <taxon>Cryptosporidiidae</taxon>
        <taxon>Cryptosporidium</taxon>
    </lineage>
</organism>
<keyword evidence="4 6" id="KW-0347">Helicase</keyword>
<feature type="domain" description="Helicase C-terminal" evidence="8">
    <location>
        <begin position="397"/>
        <end position="538"/>
    </location>
</feature>
<dbReference type="InterPro" id="IPR014001">
    <property type="entry name" value="Helicase_ATP-bd"/>
</dbReference>
<dbReference type="CDD" id="cd17945">
    <property type="entry name" value="DEADc_DDX23"/>
    <property type="match status" value="1"/>
</dbReference>
<dbReference type="SMART" id="SM00487">
    <property type="entry name" value="DEXDc"/>
    <property type="match status" value="1"/>
</dbReference>
<evidence type="ECO:0000256" key="6">
    <source>
        <dbReference type="RuleBase" id="RU000492"/>
    </source>
</evidence>
<dbReference type="AlphaFoldDB" id="B6AIT6"/>
<evidence type="ECO:0000313" key="10">
    <source>
        <dbReference type="Proteomes" id="UP000001460"/>
    </source>
</evidence>
<dbReference type="Proteomes" id="UP000001460">
    <property type="component" value="Unassembled WGS sequence"/>
</dbReference>
<dbReference type="OrthoDB" id="196131at2759"/>
<evidence type="ECO:0000259" key="8">
    <source>
        <dbReference type="PROSITE" id="PS51194"/>
    </source>
</evidence>
<comment type="similarity">
    <text evidence="6">Belongs to the DEAD box helicase family.</text>
</comment>
<keyword evidence="2 6" id="KW-0547">Nucleotide-binding</keyword>
<dbReference type="InterPro" id="IPR001650">
    <property type="entry name" value="Helicase_C-like"/>
</dbReference>
<evidence type="ECO:0000259" key="7">
    <source>
        <dbReference type="PROSITE" id="PS51192"/>
    </source>
</evidence>
<dbReference type="EMBL" id="DS989737">
    <property type="protein sequence ID" value="EEA08127.1"/>
    <property type="molecule type" value="Genomic_DNA"/>
</dbReference>
<dbReference type="CDD" id="cd18787">
    <property type="entry name" value="SF2_C_DEAD"/>
    <property type="match status" value="1"/>
</dbReference>
<dbReference type="Gene3D" id="3.40.50.300">
    <property type="entry name" value="P-loop containing nucleotide triphosphate hydrolases"/>
    <property type="match status" value="2"/>
</dbReference>
<keyword evidence="10" id="KW-1185">Reference proteome</keyword>
<dbReference type="InterPro" id="IPR000629">
    <property type="entry name" value="RNA-helicase_DEAD-box_CS"/>
</dbReference>
<evidence type="ECO:0000256" key="2">
    <source>
        <dbReference type="ARBA" id="ARBA00022741"/>
    </source>
</evidence>
<feature type="domain" description="Helicase ATP-binding" evidence="7">
    <location>
        <begin position="165"/>
        <end position="366"/>
    </location>
</feature>
<evidence type="ECO:0000256" key="1">
    <source>
        <dbReference type="ARBA" id="ARBA00012552"/>
    </source>
</evidence>
<dbReference type="GO" id="GO:0005524">
    <property type="term" value="F:ATP binding"/>
    <property type="evidence" value="ECO:0007669"/>
    <property type="project" value="UniProtKB-KW"/>
</dbReference>
<dbReference type="SMART" id="SM00490">
    <property type="entry name" value="HELICc"/>
    <property type="match status" value="1"/>
</dbReference>
<dbReference type="GO" id="GO:0003724">
    <property type="term" value="F:RNA helicase activity"/>
    <property type="evidence" value="ECO:0007669"/>
    <property type="project" value="UniProtKB-EC"/>
</dbReference>
<evidence type="ECO:0000256" key="5">
    <source>
        <dbReference type="ARBA" id="ARBA00022840"/>
    </source>
</evidence>
<dbReference type="eggNOG" id="KOG0333">
    <property type="taxonomic scope" value="Eukaryota"/>
</dbReference>
<dbReference type="EC" id="3.6.4.13" evidence="1"/>
<reference evidence="9" key="1">
    <citation type="submission" date="2008-06" db="EMBL/GenBank/DDBJ databases">
        <authorList>
            <person name="Lorenzi H."/>
            <person name="Inman J."/>
            <person name="Miller J."/>
            <person name="Schobel S."/>
            <person name="Amedeo P."/>
            <person name="Caler E.V."/>
            <person name="da Silva J."/>
        </authorList>
    </citation>
    <scope>NUCLEOTIDE SEQUENCE [LARGE SCALE GENOMIC DNA]</scope>
    <source>
        <strain evidence="9">RN66</strain>
    </source>
</reference>
<keyword evidence="3 6" id="KW-0378">Hydrolase</keyword>
<gene>
    <name evidence="9" type="ORF">CMU_010750</name>
</gene>
<evidence type="ECO:0000256" key="3">
    <source>
        <dbReference type="ARBA" id="ARBA00022801"/>
    </source>
</evidence>
<sequence>MLRLGDLQRLDEYQGDKNYLETDKIQIEQIKSFYIGQKKRSKALESRHKRIFQFEWDTSEDTLKNESNILYKNRLKPNVAKVMRIEDNQPSNTEVSDTHWSYKKRGEMTARDWRIFQEDHSISTRGSNIPDPIRNWNECEDIGIPTELLSSIKHDKPTSIQMQCIPIGIQMRDLIGIAETGSGKTLAFLLPLLSYVYKLPLLNFDTAQDGPYGLILAPARELALQIELEAQKLLKKEIGIRTLSIVGGRSVEKQAFELRRGVEIIIATPGRMRDCLEKSLTVLTQCNYIILDEADRMVDMGFEDCLNYILDQIPANYERGSEEGNTKILKNRYGCRNHRITQMFSATMQSEVEKIARKYLKFPLYVTIGDMGSGKKSIQQILNFISENKKQSTLINVLNNYEYAIPPIIIFVNQKKTVDIVCRSIASNGFKVIGLHGGKIQEQRENNLNLFRNGIYDILVATDVAGRGIDIANVNLVINYDVPSTIDTYTHRIGRTGRAGKSGVAISFVTQQDSNLFSELKKILISTNNIVPAELNNI</sequence>
<dbReference type="GO" id="GO:0003676">
    <property type="term" value="F:nucleic acid binding"/>
    <property type="evidence" value="ECO:0007669"/>
    <property type="project" value="InterPro"/>
</dbReference>
<keyword evidence="5 6" id="KW-0067">ATP-binding</keyword>
<evidence type="ECO:0000313" key="9">
    <source>
        <dbReference type="EMBL" id="EEA08127.1"/>
    </source>
</evidence>
<dbReference type="PANTHER" id="PTHR47958">
    <property type="entry name" value="ATP-DEPENDENT RNA HELICASE DBP3"/>
    <property type="match status" value="1"/>
</dbReference>
<dbReference type="SUPFAM" id="SSF52540">
    <property type="entry name" value="P-loop containing nucleoside triphosphate hydrolases"/>
    <property type="match status" value="2"/>
</dbReference>
<dbReference type="GeneID" id="6997636"/>
<proteinExistence type="inferred from homology"/>
<dbReference type="GO" id="GO:0016787">
    <property type="term" value="F:hydrolase activity"/>
    <property type="evidence" value="ECO:0007669"/>
    <property type="project" value="UniProtKB-KW"/>
</dbReference>
<dbReference type="RefSeq" id="XP_002142476.1">
    <property type="nucleotide sequence ID" value="XM_002142440.1"/>
</dbReference>
<dbReference type="Pfam" id="PF00271">
    <property type="entry name" value="Helicase_C"/>
    <property type="match status" value="1"/>
</dbReference>
<dbReference type="OMA" id="ARDIKHM"/>
<dbReference type="InterPro" id="IPR027417">
    <property type="entry name" value="P-loop_NTPase"/>
</dbReference>
<dbReference type="PROSITE" id="PS51192">
    <property type="entry name" value="HELICASE_ATP_BIND_1"/>
    <property type="match status" value="1"/>
</dbReference>
<dbReference type="Pfam" id="PF00270">
    <property type="entry name" value="DEAD"/>
    <property type="match status" value="1"/>
</dbReference>
<dbReference type="InterPro" id="IPR011545">
    <property type="entry name" value="DEAD/DEAH_box_helicase_dom"/>
</dbReference>
<name>B6AIT6_CRYMR</name>
<dbReference type="PROSITE" id="PS51194">
    <property type="entry name" value="HELICASE_CTER"/>
    <property type="match status" value="1"/>
</dbReference>
<accession>B6AIT6</accession>